<dbReference type="EMBL" id="ADVG01000005">
    <property type="protein sequence ID" value="EFH80004.1"/>
    <property type="molecule type" value="Genomic_DNA"/>
</dbReference>
<comment type="caution">
    <text evidence="2">The sequence shown here is derived from an EMBL/GenBank/DDBJ whole genome shotgun (WGS) entry which is preliminary data.</text>
</comment>
<feature type="transmembrane region" description="Helical" evidence="1">
    <location>
        <begin position="21"/>
        <end position="39"/>
    </location>
</feature>
<gene>
    <name evidence="2" type="ORF">Krac_0541</name>
</gene>
<evidence type="ECO:0000256" key="1">
    <source>
        <dbReference type="SAM" id="Phobius"/>
    </source>
</evidence>
<sequence length="115" mass="12505">MSRLLTRALITLMTRRPYVMLTRWGGIAMLMLVGVLLTTHTPVPYGTSSTVQYTSSSSMPITQAGGSEYTGMLQSPTAHQQLFACGIGDVACYSIECVLGMSFFSVEKLDDVLRS</sequence>
<dbReference type="InParanoid" id="D6U7Z3"/>
<evidence type="ECO:0000313" key="3">
    <source>
        <dbReference type="Proteomes" id="UP000004508"/>
    </source>
</evidence>
<organism evidence="2 3">
    <name type="scientific">Ktedonobacter racemifer DSM 44963</name>
    <dbReference type="NCBI Taxonomy" id="485913"/>
    <lineage>
        <taxon>Bacteria</taxon>
        <taxon>Bacillati</taxon>
        <taxon>Chloroflexota</taxon>
        <taxon>Ktedonobacteria</taxon>
        <taxon>Ktedonobacterales</taxon>
        <taxon>Ktedonobacteraceae</taxon>
        <taxon>Ktedonobacter</taxon>
    </lineage>
</organism>
<accession>D6U7Z3</accession>
<dbReference type="AlphaFoldDB" id="D6U7Z3"/>
<reference evidence="2 3" key="1">
    <citation type="journal article" date="2011" name="Stand. Genomic Sci.">
        <title>Non-contiguous finished genome sequence and contextual data of the filamentous soil bacterium Ktedonobacter racemifer type strain (SOSP1-21).</title>
        <authorList>
            <person name="Chang Y.J."/>
            <person name="Land M."/>
            <person name="Hauser L."/>
            <person name="Chertkov O."/>
            <person name="Del Rio T.G."/>
            <person name="Nolan M."/>
            <person name="Copeland A."/>
            <person name="Tice H."/>
            <person name="Cheng J.F."/>
            <person name="Lucas S."/>
            <person name="Han C."/>
            <person name="Goodwin L."/>
            <person name="Pitluck S."/>
            <person name="Ivanova N."/>
            <person name="Ovchinikova G."/>
            <person name="Pati A."/>
            <person name="Chen A."/>
            <person name="Palaniappan K."/>
            <person name="Mavromatis K."/>
            <person name="Liolios K."/>
            <person name="Brettin T."/>
            <person name="Fiebig A."/>
            <person name="Rohde M."/>
            <person name="Abt B."/>
            <person name="Goker M."/>
            <person name="Detter J.C."/>
            <person name="Woyke T."/>
            <person name="Bristow J."/>
            <person name="Eisen J.A."/>
            <person name="Markowitz V."/>
            <person name="Hugenholtz P."/>
            <person name="Kyrpides N.C."/>
            <person name="Klenk H.P."/>
            <person name="Lapidus A."/>
        </authorList>
    </citation>
    <scope>NUCLEOTIDE SEQUENCE [LARGE SCALE GENOMIC DNA]</scope>
    <source>
        <strain evidence="3">DSM 44963</strain>
    </source>
</reference>
<dbReference type="Proteomes" id="UP000004508">
    <property type="component" value="Unassembled WGS sequence"/>
</dbReference>
<evidence type="ECO:0000313" key="2">
    <source>
        <dbReference type="EMBL" id="EFH80004.1"/>
    </source>
</evidence>
<protein>
    <submittedName>
        <fullName evidence="2">Uncharacterized protein</fullName>
    </submittedName>
</protein>
<proteinExistence type="predicted"/>
<keyword evidence="1" id="KW-0812">Transmembrane</keyword>
<keyword evidence="1" id="KW-1133">Transmembrane helix</keyword>
<keyword evidence="3" id="KW-1185">Reference proteome</keyword>
<keyword evidence="1" id="KW-0472">Membrane</keyword>
<name>D6U7Z3_KTERA</name>